<dbReference type="GO" id="GO:0055037">
    <property type="term" value="C:recycling endosome"/>
    <property type="evidence" value="ECO:0007669"/>
    <property type="project" value="TreeGrafter"/>
</dbReference>
<dbReference type="Gene3D" id="1.20.1270.60">
    <property type="entry name" value="Arfaptin homology (AH) domain/BAR domain"/>
    <property type="match status" value="1"/>
</dbReference>
<organism evidence="7">
    <name type="scientific">Mesocestoides corti</name>
    <name type="common">Flatworm</name>
    <dbReference type="NCBI Taxonomy" id="53468"/>
    <lineage>
        <taxon>Eukaryota</taxon>
        <taxon>Metazoa</taxon>
        <taxon>Spiralia</taxon>
        <taxon>Lophotrochozoa</taxon>
        <taxon>Platyhelminthes</taxon>
        <taxon>Cestoda</taxon>
        <taxon>Eucestoda</taxon>
        <taxon>Cyclophyllidea</taxon>
        <taxon>Mesocestoididae</taxon>
        <taxon>Mesocestoides</taxon>
    </lineage>
</organism>
<dbReference type="PROSITE" id="PS50002">
    <property type="entry name" value="SH3"/>
    <property type="match status" value="2"/>
</dbReference>
<dbReference type="InterPro" id="IPR031160">
    <property type="entry name" value="F_BAR_dom"/>
</dbReference>
<feature type="region of interest" description="Disordered" evidence="4">
    <location>
        <begin position="449"/>
        <end position="480"/>
    </location>
</feature>
<dbReference type="InterPro" id="IPR001452">
    <property type="entry name" value="SH3_domain"/>
</dbReference>
<feature type="domain" description="F-BAR" evidence="6">
    <location>
        <begin position="1"/>
        <end position="284"/>
    </location>
</feature>
<dbReference type="AlphaFoldDB" id="A0A5K3ETF3"/>
<dbReference type="PROSITE" id="PS51741">
    <property type="entry name" value="F_BAR"/>
    <property type="match status" value="1"/>
</dbReference>
<feature type="compositionally biased region" description="Low complexity" evidence="4">
    <location>
        <begin position="457"/>
        <end position="480"/>
    </location>
</feature>
<keyword evidence="3" id="KW-0175">Coiled coil</keyword>
<feature type="compositionally biased region" description="Polar residues" evidence="4">
    <location>
        <begin position="802"/>
        <end position="814"/>
    </location>
</feature>
<dbReference type="Pfam" id="PF14604">
    <property type="entry name" value="SH3_9"/>
    <property type="match status" value="1"/>
</dbReference>
<evidence type="ECO:0000256" key="4">
    <source>
        <dbReference type="SAM" id="MobiDB-lite"/>
    </source>
</evidence>
<feature type="compositionally biased region" description="Polar residues" evidence="4">
    <location>
        <begin position="832"/>
        <end position="845"/>
    </location>
</feature>
<evidence type="ECO:0000259" key="6">
    <source>
        <dbReference type="PROSITE" id="PS51741"/>
    </source>
</evidence>
<dbReference type="WBParaSite" id="MCU_002572-RA">
    <property type="protein sequence ID" value="MCU_002572-RA"/>
    <property type="gene ID" value="MCU_002572"/>
</dbReference>
<proteinExistence type="predicted"/>
<evidence type="ECO:0000259" key="5">
    <source>
        <dbReference type="PROSITE" id="PS50002"/>
    </source>
</evidence>
<accession>A0A5K3ETF3</accession>
<dbReference type="GO" id="GO:0031594">
    <property type="term" value="C:neuromuscular junction"/>
    <property type="evidence" value="ECO:0007669"/>
    <property type="project" value="TreeGrafter"/>
</dbReference>
<reference evidence="7" key="1">
    <citation type="submission" date="2019-11" db="UniProtKB">
        <authorList>
            <consortium name="WormBaseParasite"/>
        </authorList>
    </citation>
    <scope>IDENTIFICATION</scope>
</reference>
<dbReference type="Pfam" id="PF00018">
    <property type="entry name" value="SH3_1"/>
    <property type="match status" value="1"/>
</dbReference>
<dbReference type="SUPFAM" id="SSF103657">
    <property type="entry name" value="BAR/IMD domain-like"/>
    <property type="match status" value="1"/>
</dbReference>
<dbReference type="SUPFAM" id="SSF50044">
    <property type="entry name" value="SH3-domain"/>
    <property type="match status" value="2"/>
</dbReference>
<feature type="region of interest" description="Disordered" evidence="4">
    <location>
        <begin position="544"/>
        <end position="568"/>
    </location>
</feature>
<dbReference type="GO" id="GO:0030833">
    <property type="term" value="P:regulation of actin filament polymerization"/>
    <property type="evidence" value="ECO:0007669"/>
    <property type="project" value="TreeGrafter"/>
</dbReference>
<dbReference type="InterPro" id="IPR001060">
    <property type="entry name" value="FCH_dom"/>
</dbReference>
<evidence type="ECO:0000256" key="3">
    <source>
        <dbReference type="PROSITE-ProRule" id="PRU01077"/>
    </source>
</evidence>
<name>A0A5K3ETF3_MESCO</name>
<feature type="domain" description="SH3" evidence="5">
    <location>
        <begin position="688"/>
        <end position="764"/>
    </location>
</feature>
<feature type="domain" description="SH3" evidence="5">
    <location>
        <begin position="567"/>
        <end position="629"/>
    </location>
</feature>
<evidence type="ECO:0000256" key="2">
    <source>
        <dbReference type="PROSITE-ProRule" id="PRU00192"/>
    </source>
</evidence>
<dbReference type="SMART" id="SM00055">
    <property type="entry name" value="FCH"/>
    <property type="match status" value="1"/>
</dbReference>
<feature type="region of interest" description="Disordered" evidence="4">
    <location>
        <begin position="767"/>
        <end position="867"/>
    </location>
</feature>
<dbReference type="GO" id="GO:0007274">
    <property type="term" value="P:neuromuscular synaptic transmission"/>
    <property type="evidence" value="ECO:0007669"/>
    <property type="project" value="TreeGrafter"/>
</dbReference>
<dbReference type="PANTHER" id="PTHR15735:SF21">
    <property type="entry name" value="PROTEIN NERVOUS WRECK"/>
    <property type="match status" value="1"/>
</dbReference>
<dbReference type="Gene3D" id="2.30.30.40">
    <property type="entry name" value="SH3 Domains"/>
    <property type="match status" value="2"/>
</dbReference>
<evidence type="ECO:0000256" key="1">
    <source>
        <dbReference type="ARBA" id="ARBA00022443"/>
    </source>
</evidence>
<feature type="region of interest" description="Disordered" evidence="4">
    <location>
        <begin position="645"/>
        <end position="683"/>
    </location>
</feature>
<feature type="compositionally biased region" description="Basic residues" evidence="4">
    <location>
        <begin position="774"/>
        <end position="787"/>
    </location>
</feature>
<evidence type="ECO:0000313" key="7">
    <source>
        <dbReference type="WBParaSite" id="MCU_002572-RA"/>
    </source>
</evidence>
<protein>
    <submittedName>
        <fullName evidence="7">F-BAR domain-containing protein</fullName>
    </submittedName>
</protein>
<sequence>MQASLKKPQGRLKHIQSEHFSKLLSKQNSETELLEDMRSFCKQRAILEKEYGQSLQKLCSSFLSKKEFLALRNPPDVVHRSVWDVWKSFLRQCSDLALSHLKSAEVHHRLSLDLKPVKSVRISVSKRMFDQLKFLQNDLAASMQEMVKSQKIYSEEEKQAHETRLKAMHIEERLRRRSTNLFSTMAQLHRNHAKLSLRREECENRSAGARNEYIFQLTAINAHLVHYLKTDIPDLAQVLDGDVYDRFREVLSKTSETELEICRHHHDPFKALLEESTKINRSTAWEQFIKESPVFSEDVEFQFEPREGDMISTLLSVNATEGSFEQVAKKLARRFVMRERRIKSYREEISDLCSGRISPSPGMSVPLSQQSQPRKFSLKDYDAGEVVGAFNQEYVENKVEELEFAIRREEIEKAKVKACLDLLKKTHVNVQAALDEAYLAAAAEAATLTSEKPQNVASSGSTTGPLSSSTAATGSSSAEGSTVGVLAMSDLSQRRNSLLGDPFAGPASSENQTQDCIRRISAHQTANEAWARATDYEHSFIQLDDEDSSSRKQPRDPSPEVDWSGGGRLPKATAMYEFLASRDDEVNLVCNEKVVLLGTGDGEDWVKVRSLLDGKEGLVPRAFLSIDPTPPLAPPHPTTVSALTATTSTEHEPSLPPPPASITSGRVSEASAPPTAAVSSHPPMSQCMAGQFVRALIDFEGTADDELSFRVGDVIHVLGRPATGEVDDGWIEGEVVPTSSNIDGTDNRIARGVFPSMLVEAVEAEESWRSRVGASRRTRKSVSRSKSRPVSAKRTVGGVQKRSVSGHSALSNQRLSHHVHRRTAADHPRLSCSPSATKISAQESPQVHLEREQTPSLERNGANPRVFHSNVEVDSEQLQIAEL</sequence>
<dbReference type="InterPro" id="IPR027267">
    <property type="entry name" value="AH/BAR_dom_sf"/>
</dbReference>
<dbReference type="Pfam" id="PF00611">
    <property type="entry name" value="FCH"/>
    <property type="match status" value="1"/>
</dbReference>
<dbReference type="InterPro" id="IPR036028">
    <property type="entry name" value="SH3-like_dom_sf"/>
</dbReference>
<dbReference type="PANTHER" id="PTHR15735">
    <property type="entry name" value="FCH AND DOUBLE SH3 DOMAINS PROTEIN"/>
    <property type="match status" value="1"/>
</dbReference>
<feature type="compositionally biased region" description="Basic and acidic residues" evidence="4">
    <location>
        <begin position="548"/>
        <end position="558"/>
    </location>
</feature>
<dbReference type="SMART" id="SM00326">
    <property type="entry name" value="SH3"/>
    <property type="match status" value="2"/>
</dbReference>
<keyword evidence="1 2" id="KW-0728">SH3 domain</keyword>